<proteinExistence type="inferred from homology"/>
<keyword evidence="3" id="KW-0677">Repeat</keyword>
<evidence type="ECO:0000313" key="9">
    <source>
        <dbReference type="EMBL" id="AEG32116.1"/>
    </source>
</evidence>
<comment type="similarity">
    <text evidence="7">Belongs to the MraZ family.</text>
</comment>
<dbReference type="PROSITE" id="PS51740">
    <property type="entry name" value="SPOVT_ABRB"/>
    <property type="match status" value="2"/>
</dbReference>
<evidence type="ECO:0000256" key="4">
    <source>
        <dbReference type="ARBA" id="ARBA00023015"/>
    </source>
</evidence>
<dbReference type="Proteomes" id="UP000009232">
    <property type="component" value="Chromosome"/>
</dbReference>
<accession>F6D9R7</accession>
<dbReference type="NCBIfam" id="TIGR00242">
    <property type="entry name" value="division/cell wall cluster transcriptional repressor MraZ"/>
    <property type="match status" value="1"/>
</dbReference>
<dbReference type="GO" id="GO:2000143">
    <property type="term" value="P:negative regulation of DNA-templated transcription initiation"/>
    <property type="evidence" value="ECO:0007669"/>
    <property type="project" value="TreeGrafter"/>
</dbReference>
<dbReference type="SUPFAM" id="SSF89447">
    <property type="entry name" value="AbrB/MazE/MraZ-like"/>
    <property type="match status" value="1"/>
</dbReference>
<evidence type="ECO:0000256" key="1">
    <source>
        <dbReference type="ARBA" id="ARBA00013860"/>
    </source>
</evidence>
<dbReference type="eggNOG" id="COG2001">
    <property type="taxonomic scope" value="Bacteria"/>
</dbReference>
<dbReference type="GO" id="GO:0003700">
    <property type="term" value="F:DNA-binding transcription factor activity"/>
    <property type="evidence" value="ECO:0007669"/>
    <property type="project" value="UniProtKB-UniRule"/>
</dbReference>
<dbReference type="Gene3D" id="3.40.1550.20">
    <property type="entry name" value="Transcriptional regulator MraZ domain"/>
    <property type="match status" value="1"/>
</dbReference>
<evidence type="ECO:0000256" key="6">
    <source>
        <dbReference type="ARBA" id="ARBA00023163"/>
    </source>
</evidence>
<evidence type="ECO:0000259" key="8">
    <source>
        <dbReference type="PROSITE" id="PS51740"/>
    </source>
</evidence>
<dbReference type="OrthoDB" id="9807753at2"/>
<dbReference type="InterPro" id="IPR007159">
    <property type="entry name" value="SpoVT-AbrB_dom"/>
</dbReference>
<dbReference type="STRING" id="717773.Thicy_1352"/>
<comment type="subcellular location">
    <subcellularLocation>
        <location evidence="7">Cytoplasm</location>
        <location evidence="7">Nucleoid</location>
    </subcellularLocation>
</comment>
<keyword evidence="5 7" id="KW-0238">DNA-binding</keyword>
<dbReference type="InterPro" id="IPR038619">
    <property type="entry name" value="MraZ_sf"/>
</dbReference>
<dbReference type="CDD" id="cd16321">
    <property type="entry name" value="MraZ_C"/>
    <property type="match status" value="1"/>
</dbReference>
<dbReference type="RefSeq" id="WP_013835892.1">
    <property type="nucleotide sequence ID" value="NC_015581.1"/>
</dbReference>
<keyword evidence="10" id="KW-1185">Reference proteome</keyword>
<evidence type="ECO:0000256" key="3">
    <source>
        <dbReference type="ARBA" id="ARBA00022737"/>
    </source>
</evidence>
<dbReference type="Pfam" id="PF02381">
    <property type="entry name" value="MraZ"/>
    <property type="match status" value="2"/>
</dbReference>
<dbReference type="PANTHER" id="PTHR34701">
    <property type="entry name" value="TRANSCRIPTIONAL REGULATOR MRAZ"/>
    <property type="match status" value="1"/>
</dbReference>
<evidence type="ECO:0000256" key="5">
    <source>
        <dbReference type="ARBA" id="ARBA00023125"/>
    </source>
</evidence>
<dbReference type="AlphaFoldDB" id="F6D9R7"/>
<dbReference type="PANTHER" id="PTHR34701:SF1">
    <property type="entry name" value="TRANSCRIPTIONAL REGULATOR MRAZ"/>
    <property type="match status" value="1"/>
</dbReference>
<dbReference type="GO" id="GO:0009295">
    <property type="term" value="C:nucleoid"/>
    <property type="evidence" value="ECO:0007669"/>
    <property type="project" value="UniProtKB-SubCell"/>
</dbReference>
<dbReference type="InterPro" id="IPR035642">
    <property type="entry name" value="MraZ_N"/>
</dbReference>
<dbReference type="CDD" id="cd16320">
    <property type="entry name" value="MraZ_N"/>
    <property type="match status" value="1"/>
</dbReference>
<dbReference type="InterPro" id="IPR035644">
    <property type="entry name" value="MraZ_C"/>
</dbReference>
<keyword evidence="6 7" id="KW-0804">Transcription</keyword>
<keyword evidence="2 7" id="KW-0963">Cytoplasm</keyword>
<feature type="domain" description="SpoVT-AbrB" evidence="8">
    <location>
        <begin position="7"/>
        <end position="54"/>
    </location>
</feature>
<name>F6D9R7_THICA</name>
<gene>
    <name evidence="7" type="primary">mraZ</name>
    <name evidence="9" type="ordered locus">Thicy_1352</name>
</gene>
<reference evidence="9 10" key="1">
    <citation type="submission" date="2011-05" db="EMBL/GenBank/DDBJ databases">
        <title>Complete sequence of Thioalkalimicrobium cyclicum ALM1.</title>
        <authorList>
            <consortium name="US DOE Joint Genome Institute"/>
            <person name="Lucas S."/>
            <person name="Han J."/>
            <person name="Lapidus A."/>
            <person name="Cheng J.-F."/>
            <person name="Goodwin L."/>
            <person name="Pitluck S."/>
            <person name="Peters L."/>
            <person name="Mikhailova N."/>
            <person name="Davenport K."/>
            <person name="Han C."/>
            <person name="Tapia R."/>
            <person name="Land M."/>
            <person name="Hauser L."/>
            <person name="Kyrpides N."/>
            <person name="Ivanova N."/>
            <person name="Pagani I."/>
            <person name="Kappler U."/>
            <person name="Woyke T."/>
        </authorList>
    </citation>
    <scope>NUCLEOTIDE SEQUENCE [LARGE SCALE GENOMIC DNA]</scope>
    <source>
        <strain evidence="10">DSM 14477 / JCM 11371 / ALM1</strain>
    </source>
</reference>
<dbReference type="InterPro" id="IPR003444">
    <property type="entry name" value="MraZ"/>
</dbReference>
<protein>
    <recommendedName>
        <fullName evidence="1 7">Transcriptional regulator MraZ</fullName>
    </recommendedName>
</protein>
<evidence type="ECO:0000313" key="10">
    <source>
        <dbReference type="Proteomes" id="UP000009232"/>
    </source>
</evidence>
<dbReference type="KEGG" id="tcy:Thicy_1352"/>
<organism evidence="9 10">
    <name type="scientific">Thiomicrospira cyclica (strain DSM 14477 / JCM 11371 / ALM1)</name>
    <name type="common">Thioalkalimicrobium cyclicum</name>
    <dbReference type="NCBI Taxonomy" id="717773"/>
    <lineage>
        <taxon>Bacteria</taxon>
        <taxon>Pseudomonadati</taxon>
        <taxon>Pseudomonadota</taxon>
        <taxon>Gammaproteobacteria</taxon>
        <taxon>Thiotrichales</taxon>
        <taxon>Piscirickettsiaceae</taxon>
        <taxon>Thiomicrospira</taxon>
    </lineage>
</organism>
<evidence type="ECO:0000256" key="2">
    <source>
        <dbReference type="ARBA" id="ARBA00022490"/>
    </source>
</evidence>
<dbReference type="HOGENOM" id="CLU_107907_2_0_6"/>
<dbReference type="HAMAP" id="MF_01008">
    <property type="entry name" value="MraZ"/>
    <property type="match status" value="1"/>
</dbReference>
<dbReference type="GO" id="GO:0000976">
    <property type="term" value="F:transcription cis-regulatory region binding"/>
    <property type="evidence" value="ECO:0007669"/>
    <property type="project" value="TreeGrafter"/>
</dbReference>
<evidence type="ECO:0000256" key="7">
    <source>
        <dbReference type="HAMAP-Rule" id="MF_01008"/>
    </source>
</evidence>
<keyword evidence="4 7" id="KW-0805">Transcription regulation</keyword>
<dbReference type="GO" id="GO:0005737">
    <property type="term" value="C:cytoplasm"/>
    <property type="evidence" value="ECO:0007669"/>
    <property type="project" value="UniProtKB-UniRule"/>
</dbReference>
<feature type="domain" description="SpoVT-AbrB" evidence="8">
    <location>
        <begin position="83"/>
        <end position="126"/>
    </location>
</feature>
<dbReference type="InterPro" id="IPR020603">
    <property type="entry name" value="MraZ_dom"/>
</dbReference>
<dbReference type="EMBL" id="CP002776">
    <property type="protein sequence ID" value="AEG32116.1"/>
    <property type="molecule type" value="Genomic_DNA"/>
</dbReference>
<dbReference type="InterPro" id="IPR037914">
    <property type="entry name" value="SpoVT-AbrB_sf"/>
</dbReference>
<comment type="subunit">
    <text evidence="7">Forms oligomers.</text>
</comment>
<sequence length="152" mass="17168">MLFFRGINAINLDDKGRFAIPKRYRDSIADACDNHLIATIDLNSPCLLIYTQDEWEVIERKLISLPNMDPQARMVQRLLLGHASEIDLDAQGRMLLPSLLRDHAKLDKQAILLGQGNKFELWSLEAWDASRPDMLNSVQQLDGQGALANLSL</sequence>